<dbReference type="Proteomes" id="UP001174934">
    <property type="component" value="Unassembled WGS sequence"/>
</dbReference>
<evidence type="ECO:0000256" key="4">
    <source>
        <dbReference type="ARBA" id="ARBA00023157"/>
    </source>
</evidence>
<protein>
    <recommendedName>
        <fullName evidence="6">AA1-like domain-containing protein</fullName>
    </recommendedName>
</protein>
<dbReference type="GO" id="GO:0005576">
    <property type="term" value="C:extracellular region"/>
    <property type="evidence" value="ECO:0007669"/>
    <property type="project" value="UniProtKB-SubCell"/>
</dbReference>
<dbReference type="Pfam" id="PF16541">
    <property type="entry name" value="AltA1"/>
    <property type="match status" value="1"/>
</dbReference>
<dbReference type="EMBL" id="JAULSR010000001">
    <property type="protein sequence ID" value="KAK0636044.1"/>
    <property type="molecule type" value="Genomic_DNA"/>
</dbReference>
<comment type="caution">
    <text evidence="7">The sequence shown here is derived from an EMBL/GenBank/DDBJ whole genome shotgun (WGS) entry which is preliminary data.</text>
</comment>
<keyword evidence="2" id="KW-0964">Secreted</keyword>
<dbReference type="InterPro" id="IPR032382">
    <property type="entry name" value="AltA1"/>
</dbReference>
<evidence type="ECO:0000313" key="8">
    <source>
        <dbReference type="Proteomes" id="UP001174934"/>
    </source>
</evidence>
<proteinExistence type="predicted"/>
<comment type="subcellular location">
    <subcellularLocation>
        <location evidence="1">Secreted</location>
    </subcellularLocation>
</comment>
<organism evidence="7 8">
    <name type="scientific">Bombardia bombarda</name>
    <dbReference type="NCBI Taxonomy" id="252184"/>
    <lineage>
        <taxon>Eukaryota</taxon>
        <taxon>Fungi</taxon>
        <taxon>Dikarya</taxon>
        <taxon>Ascomycota</taxon>
        <taxon>Pezizomycotina</taxon>
        <taxon>Sordariomycetes</taxon>
        <taxon>Sordariomycetidae</taxon>
        <taxon>Sordariales</taxon>
        <taxon>Lasiosphaeriaceae</taxon>
        <taxon>Bombardia</taxon>
    </lineage>
</organism>
<name>A0AA39XL67_9PEZI</name>
<keyword evidence="3" id="KW-0732">Signal</keyword>
<reference evidence="7" key="1">
    <citation type="submission" date="2023-06" db="EMBL/GenBank/DDBJ databases">
        <title>Genome-scale phylogeny and comparative genomics of the fungal order Sordariales.</title>
        <authorList>
            <consortium name="Lawrence Berkeley National Laboratory"/>
            <person name="Hensen N."/>
            <person name="Bonometti L."/>
            <person name="Westerberg I."/>
            <person name="Brannstrom I.O."/>
            <person name="Guillou S."/>
            <person name="Cros-Aarteil S."/>
            <person name="Calhoun S."/>
            <person name="Haridas S."/>
            <person name="Kuo A."/>
            <person name="Mondo S."/>
            <person name="Pangilinan J."/>
            <person name="Riley R."/>
            <person name="LaButti K."/>
            <person name="Andreopoulos B."/>
            <person name="Lipzen A."/>
            <person name="Chen C."/>
            <person name="Yanf M."/>
            <person name="Daum C."/>
            <person name="Ng V."/>
            <person name="Clum A."/>
            <person name="Steindorff A."/>
            <person name="Ohm R."/>
            <person name="Martin F."/>
            <person name="Silar P."/>
            <person name="Natvig D."/>
            <person name="Lalanne C."/>
            <person name="Gautier V."/>
            <person name="Ament-velasquez S.L."/>
            <person name="Kruys A."/>
            <person name="Hutchinson M.I."/>
            <person name="Powell A.J."/>
            <person name="Barry K."/>
            <person name="Miller A.N."/>
            <person name="Grigoriev I.V."/>
            <person name="Debuchy R."/>
            <person name="Gladieux P."/>
            <person name="Thoren M.H."/>
            <person name="Johannesson H."/>
        </authorList>
    </citation>
    <scope>NUCLEOTIDE SEQUENCE</scope>
    <source>
        <strain evidence="7">SMH3391-2</strain>
    </source>
</reference>
<feature type="region of interest" description="Disordered" evidence="5">
    <location>
        <begin position="1"/>
        <end position="22"/>
    </location>
</feature>
<keyword evidence="8" id="KW-1185">Reference proteome</keyword>
<evidence type="ECO:0000313" key="7">
    <source>
        <dbReference type="EMBL" id="KAK0636044.1"/>
    </source>
</evidence>
<evidence type="ECO:0000256" key="5">
    <source>
        <dbReference type="SAM" id="MobiDB-lite"/>
    </source>
</evidence>
<feature type="region of interest" description="Disordered" evidence="5">
    <location>
        <begin position="96"/>
        <end position="115"/>
    </location>
</feature>
<evidence type="ECO:0000256" key="2">
    <source>
        <dbReference type="ARBA" id="ARBA00022525"/>
    </source>
</evidence>
<evidence type="ECO:0000259" key="6">
    <source>
        <dbReference type="Pfam" id="PF16541"/>
    </source>
</evidence>
<dbReference type="AlphaFoldDB" id="A0AA39XL67"/>
<keyword evidence="4" id="KW-1015">Disulfide bond</keyword>
<gene>
    <name evidence="7" type="ORF">B0T17DRAFT_517966</name>
</gene>
<evidence type="ECO:0000256" key="1">
    <source>
        <dbReference type="ARBA" id="ARBA00004613"/>
    </source>
</evidence>
<sequence>MGALETGARGIRENDAGTLSRTTSNGYEVGGCEDEGRLYINPGLRPRIGLIIIITITISNSSSLQSPLARKLGSTPEHQHQRTELASSQLTYLCDPSSSPLTSTPNHLPQQPPTNKKKMYNFIPALIALLPVASASPLISKRAEAAAAVVPRDAAGCTATSLGDFAWEIQNFVYHASYIFTTPAHQVSGGHVSFNVTNPAFGDAPAATCSGDSSQLQDFFYGWQSFNCTSNFEKVFSTTFSFEHANGDLRLNQTWSCNDQAPQYPTRFTAAGAANITLDCTETVYQNPNWTSGQTYSSRDVRCAPVTVPMKPYEISAVA</sequence>
<feature type="domain" description="AA1-like" evidence="6">
    <location>
        <begin position="169"/>
        <end position="303"/>
    </location>
</feature>
<accession>A0AA39XL67</accession>
<evidence type="ECO:0000256" key="3">
    <source>
        <dbReference type="ARBA" id="ARBA00022729"/>
    </source>
</evidence>
<feature type="compositionally biased region" description="Polar residues" evidence="5">
    <location>
        <begin position="96"/>
        <end position="109"/>
    </location>
</feature>